<dbReference type="Pfam" id="PF05331">
    <property type="entry name" value="DUF742"/>
    <property type="match status" value="1"/>
</dbReference>
<evidence type="ECO:0000313" key="2">
    <source>
        <dbReference type="EMBL" id="AIG76232.1"/>
    </source>
</evidence>
<dbReference type="eggNOG" id="COG1846">
    <property type="taxonomic scope" value="Bacteria"/>
</dbReference>
<dbReference type="Proteomes" id="UP000028492">
    <property type="component" value="Chromosome"/>
</dbReference>
<accession>A0A075UPX9</accession>
<gene>
    <name evidence="2" type="ORF">AJAP_16820</name>
</gene>
<dbReference type="RefSeq" id="WP_016334731.1">
    <property type="nucleotide sequence ID" value="NZ_CP008953.1"/>
</dbReference>
<organism evidence="2 3">
    <name type="scientific">Amycolatopsis japonica</name>
    <dbReference type="NCBI Taxonomy" id="208439"/>
    <lineage>
        <taxon>Bacteria</taxon>
        <taxon>Bacillati</taxon>
        <taxon>Actinomycetota</taxon>
        <taxon>Actinomycetes</taxon>
        <taxon>Pseudonocardiales</taxon>
        <taxon>Pseudonocardiaceae</taxon>
        <taxon>Amycolatopsis</taxon>
        <taxon>Amycolatopsis japonica group</taxon>
    </lineage>
</organism>
<dbReference type="KEGG" id="aja:AJAP_16820"/>
<protein>
    <recommendedName>
        <fullName evidence="4">DUF742 domain-containing protein</fullName>
    </recommendedName>
</protein>
<reference evidence="2 3" key="1">
    <citation type="journal article" date="2014" name="J. Biotechnol.">
        <title>Complete genome sequence of the actinobacterium Amycolatopsis japonica MG417-CF17(T) (=DSM 44213T) producing (S,S)-N,N'-ethylenediaminedisuccinic acid.</title>
        <authorList>
            <person name="Stegmann E."/>
            <person name="Albersmeier A."/>
            <person name="Spohn M."/>
            <person name="Gert H."/>
            <person name="Weber T."/>
            <person name="Wohlleben W."/>
            <person name="Kalinowski J."/>
            <person name="Ruckert C."/>
        </authorList>
    </citation>
    <scope>NUCLEOTIDE SEQUENCE [LARGE SCALE GENOMIC DNA]</scope>
    <source>
        <strain evidence="3">MG417-CF17 (DSM 44213)</strain>
    </source>
</reference>
<evidence type="ECO:0008006" key="4">
    <source>
        <dbReference type="Google" id="ProtNLM"/>
    </source>
</evidence>
<dbReference type="InterPro" id="IPR007995">
    <property type="entry name" value="DUF742"/>
</dbReference>
<dbReference type="PANTHER" id="PTHR36221:SF1">
    <property type="entry name" value="DUF742 DOMAIN-CONTAINING PROTEIN"/>
    <property type="match status" value="1"/>
</dbReference>
<dbReference type="STRING" id="208439.AJAP_16820"/>
<proteinExistence type="predicted"/>
<dbReference type="PANTHER" id="PTHR36221">
    <property type="entry name" value="DUF742 DOMAIN-CONTAINING PROTEIN"/>
    <property type="match status" value="1"/>
</dbReference>
<dbReference type="HOGENOM" id="CLU_074078_1_0_11"/>
<dbReference type="EMBL" id="CP008953">
    <property type="protein sequence ID" value="AIG76232.1"/>
    <property type="molecule type" value="Genomic_DNA"/>
</dbReference>
<sequence length="127" mass="14061">MTVSSDQSPDRPVKMRSRRIRPYALTGGRTKSSQLLLVETLISVPRYDPSLAEALMPESRSLYERARERSSIAELSVGLDLPLGVVRVLIGDLATQGAVFVHPTAHAYNHDTNVLERILDGLKRLPV</sequence>
<name>A0A075UPX9_9PSEU</name>
<feature type="region of interest" description="Disordered" evidence="1">
    <location>
        <begin position="1"/>
        <end position="22"/>
    </location>
</feature>
<evidence type="ECO:0000256" key="1">
    <source>
        <dbReference type="SAM" id="MobiDB-lite"/>
    </source>
</evidence>
<dbReference type="AlphaFoldDB" id="A0A075UPX9"/>
<keyword evidence="3" id="KW-1185">Reference proteome</keyword>
<evidence type="ECO:0000313" key="3">
    <source>
        <dbReference type="Proteomes" id="UP000028492"/>
    </source>
</evidence>